<accession>A0ACC3DBM8</accession>
<evidence type="ECO:0000313" key="1">
    <source>
        <dbReference type="EMBL" id="KAK3064728.1"/>
    </source>
</evidence>
<sequence length="298" mass="32917">WKAFMEALSSAAPNVGAMQLQDRFGVTPTLPRPKRRKTSGGAGLTTASTAEHCSNLEPVEEQVEKEQTLTDPPPGSLTSQETGETTVLGETLSVPAGRITDHSNAGTLRLSKFYQKGLIGEGTLRLSDFHHEGLIGEGAFAKVFKLRAQSTGQVIACKQISTTKTRTDLQREAIIMRQLRHPRIVEYIDLVEAPNHLYILMEYHPIGSLKDYIVDRDDMLTEPDSRVIADQILDALEYLHQNSIIHRDLKPDNILVSCRSPLGVKLSDFGLSRILDSGSFNRYAKLMTGSPLHQTDKG</sequence>
<comment type="caution">
    <text evidence="1">The sequence shown here is derived from an EMBL/GenBank/DDBJ whole genome shotgun (WGS) entry which is preliminary data.</text>
</comment>
<reference evidence="1" key="1">
    <citation type="submission" date="2024-09" db="EMBL/GenBank/DDBJ databases">
        <title>Black Yeasts Isolated from many extreme environments.</title>
        <authorList>
            <person name="Coleine C."/>
            <person name="Stajich J.E."/>
            <person name="Selbmann L."/>
        </authorList>
    </citation>
    <scope>NUCLEOTIDE SEQUENCE</scope>
    <source>
        <strain evidence="1">CCFEE 5737</strain>
    </source>
</reference>
<feature type="non-terminal residue" evidence="1">
    <location>
        <position position="1"/>
    </location>
</feature>
<gene>
    <name evidence="1" type="ORF">LTS18_004512</name>
</gene>
<organism evidence="1 2">
    <name type="scientific">Coniosporium uncinatum</name>
    <dbReference type="NCBI Taxonomy" id="93489"/>
    <lineage>
        <taxon>Eukaryota</taxon>
        <taxon>Fungi</taxon>
        <taxon>Dikarya</taxon>
        <taxon>Ascomycota</taxon>
        <taxon>Pezizomycotina</taxon>
        <taxon>Dothideomycetes</taxon>
        <taxon>Dothideomycetes incertae sedis</taxon>
        <taxon>Coniosporium</taxon>
    </lineage>
</organism>
<dbReference type="EMBL" id="JAWDJW010006439">
    <property type="protein sequence ID" value="KAK3064728.1"/>
    <property type="molecule type" value="Genomic_DNA"/>
</dbReference>
<keyword evidence="2" id="KW-1185">Reference proteome</keyword>
<evidence type="ECO:0000313" key="2">
    <source>
        <dbReference type="Proteomes" id="UP001186974"/>
    </source>
</evidence>
<proteinExistence type="predicted"/>
<name>A0ACC3DBM8_9PEZI</name>
<dbReference type="Proteomes" id="UP001186974">
    <property type="component" value="Unassembled WGS sequence"/>
</dbReference>
<protein>
    <submittedName>
        <fullName evidence="1">Uncharacterized protein</fullName>
    </submittedName>
</protein>